<dbReference type="InterPro" id="IPR011990">
    <property type="entry name" value="TPR-like_helical_dom_sf"/>
</dbReference>
<dbReference type="InterPro" id="IPR002885">
    <property type="entry name" value="PPR_rpt"/>
</dbReference>
<dbReference type="Pfam" id="PF01535">
    <property type="entry name" value="PPR"/>
    <property type="match status" value="7"/>
</dbReference>
<dbReference type="GO" id="GO:0003723">
    <property type="term" value="F:RNA binding"/>
    <property type="evidence" value="ECO:0007669"/>
    <property type="project" value="InterPro"/>
</dbReference>
<reference evidence="3" key="1">
    <citation type="submission" date="2021-08" db="EMBL/GenBank/DDBJ databases">
        <title>WGS assembly of Ceratopteris richardii.</title>
        <authorList>
            <person name="Marchant D.B."/>
            <person name="Chen G."/>
            <person name="Jenkins J."/>
            <person name="Shu S."/>
            <person name="Leebens-Mack J."/>
            <person name="Grimwood J."/>
            <person name="Schmutz J."/>
            <person name="Soltis P."/>
            <person name="Soltis D."/>
            <person name="Chen Z.-H."/>
        </authorList>
    </citation>
    <scope>NUCLEOTIDE SEQUENCE</scope>
    <source>
        <strain evidence="3">Whitten #5841</strain>
        <tissue evidence="3">Leaf</tissue>
    </source>
</reference>
<dbReference type="FunFam" id="1.25.40.10:FF:000158">
    <property type="entry name" value="pentatricopeptide repeat-containing protein At2g33680"/>
    <property type="match status" value="1"/>
</dbReference>
<dbReference type="Pfam" id="PF13041">
    <property type="entry name" value="PPR_2"/>
    <property type="match status" value="3"/>
</dbReference>
<proteinExistence type="predicted"/>
<dbReference type="AlphaFoldDB" id="A0A8T2Q224"/>
<feature type="repeat" description="PPR" evidence="2">
    <location>
        <begin position="545"/>
        <end position="579"/>
    </location>
</feature>
<dbReference type="SUPFAM" id="SSF48452">
    <property type="entry name" value="TPR-like"/>
    <property type="match status" value="1"/>
</dbReference>
<dbReference type="FunFam" id="1.25.40.10:FF:000285">
    <property type="entry name" value="Pentatricopeptide repeat-containing protein, chloroplastic"/>
    <property type="match status" value="1"/>
</dbReference>
<dbReference type="PANTHER" id="PTHR47926">
    <property type="entry name" value="PENTATRICOPEPTIDE REPEAT-CONTAINING PROTEIN"/>
    <property type="match status" value="1"/>
</dbReference>
<dbReference type="NCBIfam" id="TIGR00756">
    <property type="entry name" value="PPR"/>
    <property type="match status" value="5"/>
</dbReference>
<dbReference type="GO" id="GO:0009451">
    <property type="term" value="P:RNA modification"/>
    <property type="evidence" value="ECO:0007669"/>
    <property type="project" value="InterPro"/>
</dbReference>
<comment type="caution">
    <text evidence="3">The sequence shown here is derived from an EMBL/GenBank/DDBJ whole genome shotgun (WGS) entry which is preliminary data.</text>
</comment>
<keyword evidence="4" id="KW-1185">Reference proteome</keyword>
<gene>
    <name evidence="3" type="ORF">KP509_38G003700</name>
</gene>
<feature type="repeat" description="PPR" evidence="2">
    <location>
        <begin position="747"/>
        <end position="782"/>
    </location>
</feature>
<evidence type="ECO:0000256" key="1">
    <source>
        <dbReference type="ARBA" id="ARBA00022737"/>
    </source>
</evidence>
<dbReference type="EMBL" id="CM035443">
    <property type="protein sequence ID" value="KAH7277718.1"/>
    <property type="molecule type" value="Genomic_DNA"/>
</dbReference>
<accession>A0A8T2Q224</accession>
<dbReference type="Gene3D" id="1.25.40.10">
    <property type="entry name" value="Tetratricopeptide repeat domain"/>
    <property type="match status" value="7"/>
</dbReference>
<feature type="repeat" description="PPR" evidence="2">
    <location>
        <begin position="646"/>
        <end position="680"/>
    </location>
</feature>
<feature type="repeat" description="PPR" evidence="2">
    <location>
        <begin position="274"/>
        <end position="308"/>
    </location>
</feature>
<feature type="repeat" description="PPR" evidence="2">
    <location>
        <begin position="170"/>
        <end position="200"/>
    </location>
</feature>
<dbReference type="Proteomes" id="UP000825935">
    <property type="component" value="Chromosome 38"/>
</dbReference>
<evidence type="ECO:0000256" key="2">
    <source>
        <dbReference type="PROSITE-ProRule" id="PRU00708"/>
    </source>
</evidence>
<name>A0A8T2Q224_CERRI</name>
<feature type="repeat" description="PPR" evidence="2">
    <location>
        <begin position="344"/>
        <end position="378"/>
    </location>
</feature>
<dbReference type="FunFam" id="1.25.40.10:FF:000381">
    <property type="entry name" value="Pentatricopeptide repeat-containing protein"/>
    <property type="match status" value="1"/>
</dbReference>
<dbReference type="PROSITE" id="PS51375">
    <property type="entry name" value="PPR"/>
    <property type="match status" value="6"/>
</dbReference>
<sequence length="901" mass="101429">MAPQSKSQLRMQRLWKDFFRDPSMFLDCRHNKSHPKAPDFYHKVTKEPLWLHGCHIPRWVPDLLKLEHVEEAHVLNVPQEHDQSELSLNAFLGDLDQGSYDCLSVKELACILYKCKKERSREHVLQLHGYIQRNSLNLCISLCNTLVSALAEVGCISEAQQTFDDLLYHDERGWNSLMLAYCKHGEPHQALQLYRKMQDNEGHLSLTGHTLVALLKGCATLRDFRLACRLHAEITRKDLLNKDDHIGSSLIYTYAKCGFLDRAQGVFDNLLFTDAFSWTSLISGYVEHGFASQALDFFEEMQQQCCMPDSFTYVSILKACGIIGNTKYGRQLAWKVFGMLPARDLLFWNALLAGYAEHGLAEEAFEHFNTMKQEGISCNDVSFICLLKICGTIEDVDRGYEVHTEAVIVGLDGGISIGSTLVDMYMRCGFLEEAQAVFDELPDQGVVTWNALMVGYAEVCGQKVLNCFRKMQMVNVSPDAVTFICCLKACMNIQDTSAALGIHLELVQEGLDRDLAVGSTLINMYGKFGFLAKSREVFDRLPVRDAVAWNALITAYVENGYHEEAFNCFDQLHRLHIYAHPQMLGCILKACGSVHNVPRGERIHTEIAILGWEEDTVLGSSLIDFYAKCGLLVTAEAVFDKLSNLDIVVWNTLIVAYTQLQQTEKALQYFDQMQINGICPDEYTYACIVKACSTSGTTMQNKKIHAEITRKGLEKELYVGSTLVNAYARGGSPLEAKKVFTVLPTQDVVSWSALIAGYALQLGEIHNTLQLFEKMIEVDIKPNIVIMLIVINALSHSGQVDQGQMYLECISSLYHVTPTHDHYSCMLDLFGRAGHMEEAFAMVENMPFHPRGVVWDTMLGACRKWRNADLGKHAFDHAVMINEKNVAAYICMSNIYASATI</sequence>
<dbReference type="EMBL" id="CM035443">
    <property type="protein sequence ID" value="KAH7277720.1"/>
    <property type="molecule type" value="Genomic_DNA"/>
</dbReference>
<protein>
    <recommendedName>
        <fullName evidence="5">Pentatricopeptide repeat-containing protein</fullName>
    </recommendedName>
</protein>
<dbReference type="OrthoDB" id="10357375at2759"/>
<keyword evidence="1" id="KW-0677">Repeat</keyword>
<dbReference type="GO" id="GO:0048731">
    <property type="term" value="P:system development"/>
    <property type="evidence" value="ECO:0007669"/>
    <property type="project" value="UniProtKB-ARBA"/>
</dbReference>
<evidence type="ECO:0000313" key="4">
    <source>
        <dbReference type="Proteomes" id="UP000825935"/>
    </source>
</evidence>
<evidence type="ECO:0008006" key="5">
    <source>
        <dbReference type="Google" id="ProtNLM"/>
    </source>
</evidence>
<dbReference type="InterPro" id="IPR046960">
    <property type="entry name" value="PPR_At4g14850-like_plant"/>
</dbReference>
<organism evidence="3 4">
    <name type="scientific">Ceratopteris richardii</name>
    <name type="common">Triangle waterfern</name>
    <dbReference type="NCBI Taxonomy" id="49495"/>
    <lineage>
        <taxon>Eukaryota</taxon>
        <taxon>Viridiplantae</taxon>
        <taxon>Streptophyta</taxon>
        <taxon>Embryophyta</taxon>
        <taxon>Tracheophyta</taxon>
        <taxon>Polypodiopsida</taxon>
        <taxon>Polypodiidae</taxon>
        <taxon>Polypodiales</taxon>
        <taxon>Pteridineae</taxon>
        <taxon>Pteridaceae</taxon>
        <taxon>Parkerioideae</taxon>
        <taxon>Ceratopteris</taxon>
    </lineage>
</organism>
<evidence type="ECO:0000313" key="3">
    <source>
        <dbReference type="EMBL" id="KAH7277720.1"/>
    </source>
</evidence>